<reference evidence="2" key="1">
    <citation type="submission" date="2021-11" db="EMBL/GenBank/DDBJ databases">
        <title>Purpureocillium_takamizusanense_genome.</title>
        <authorList>
            <person name="Nguyen N.-H."/>
        </authorList>
    </citation>
    <scope>NUCLEOTIDE SEQUENCE</scope>
    <source>
        <strain evidence="2">PT3</strain>
    </source>
</reference>
<dbReference type="GeneID" id="72065082"/>
<dbReference type="AlphaFoldDB" id="A0A9Q8QCC0"/>
<sequence length="180" mass="19986">MAHNYTSAEDWLNLFDNTSAELDGISAFTNLSSVPQHPSALRNPTQPSHSGTPVSSTVAPRQQTPLTLDPQPNLSLVQEPEVKSELRGIGDRLIVIEAQLKWIYDNQQEIVKRLSSMESIVNGIAESLGTNSWESSPPDNDMTSQTSSEYSEPKTEATSDDDIEIFNFEVWGGDDWDKYL</sequence>
<keyword evidence="3" id="KW-1185">Reference proteome</keyword>
<gene>
    <name evidence="2" type="ORF">JDV02_003122</name>
</gene>
<dbReference type="Proteomes" id="UP000829364">
    <property type="component" value="Chromosome 2"/>
</dbReference>
<protein>
    <submittedName>
        <fullName evidence="2">Uncharacterized protein</fullName>
    </submittedName>
</protein>
<dbReference type="EMBL" id="CP086355">
    <property type="protein sequence ID" value="UNI16708.1"/>
    <property type="molecule type" value="Genomic_DNA"/>
</dbReference>
<feature type="region of interest" description="Disordered" evidence="1">
    <location>
        <begin position="128"/>
        <end position="161"/>
    </location>
</feature>
<accession>A0A9Q8QCC0</accession>
<evidence type="ECO:0000313" key="3">
    <source>
        <dbReference type="Proteomes" id="UP000829364"/>
    </source>
</evidence>
<feature type="region of interest" description="Disordered" evidence="1">
    <location>
        <begin position="33"/>
        <end position="75"/>
    </location>
</feature>
<proteinExistence type="predicted"/>
<dbReference type="OrthoDB" id="4922220at2759"/>
<organism evidence="2 3">
    <name type="scientific">Purpureocillium takamizusanense</name>
    <dbReference type="NCBI Taxonomy" id="2060973"/>
    <lineage>
        <taxon>Eukaryota</taxon>
        <taxon>Fungi</taxon>
        <taxon>Dikarya</taxon>
        <taxon>Ascomycota</taxon>
        <taxon>Pezizomycotina</taxon>
        <taxon>Sordariomycetes</taxon>
        <taxon>Hypocreomycetidae</taxon>
        <taxon>Hypocreales</taxon>
        <taxon>Ophiocordycipitaceae</taxon>
        <taxon>Purpureocillium</taxon>
    </lineage>
</organism>
<dbReference type="RefSeq" id="XP_047840189.1">
    <property type="nucleotide sequence ID" value="XM_047984215.1"/>
</dbReference>
<dbReference type="KEGG" id="ptkz:JDV02_003122"/>
<name>A0A9Q8QCC0_9HYPO</name>
<evidence type="ECO:0000313" key="2">
    <source>
        <dbReference type="EMBL" id="UNI16708.1"/>
    </source>
</evidence>
<evidence type="ECO:0000256" key="1">
    <source>
        <dbReference type="SAM" id="MobiDB-lite"/>
    </source>
</evidence>
<feature type="compositionally biased region" description="Polar residues" evidence="1">
    <location>
        <begin position="128"/>
        <end position="150"/>
    </location>
</feature>